<dbReference type="PANTHER" id="PTHR13104">
    <property type="entry name" value="MED-6-RELATED"/>
    <property type="match status" value="1"/>
</dbReference>
<dbReference type="Gene3D" id="3.30.160.60">
    <property type="entry name" value="Classic Zinc Finger"/>
    <property type="match status" value="1"/>
</dbReference>
<feature type="region of interest" description="Disordered" evidence="9">
    <location>
        <begin position="572"/>
        <end position="629"/>
    </location>
</feature>
<accession>A0ABQ0LEY3</accession>
<proteinExistence type="inferred from homology"/>
<name>A0ABQ0LEY3_MYCCL</name>
<dbReference type="Proteomes" id="UP000815677">
    <property type="component" value="Unassembled WGS sequence"/>
</dbReference>
<evidence type="ECO:0000313" key="11">
    <source>
        <dbReference type="EMBL" id="GAT49699.1"/>
    </source>
</evidence>
<dbReference type="InterPro" id="IPR038566">
    <property type="entry name" value="Mediator_Med6_sf"/>
</dbReference>
<dbReference type="InterPro" id="IPR036236">
    <property type="entry name" value="Znf_C2H2_sf"/>
</dbReference>
<evidence type="ECO:0000256" key="5">
    <source>
        <dbReference type="ARBA" id="ARBA00023163"/>
    </source>
</evidence>
<dbReference type="SUPFAM" id="SSF57667">
    <property type="entry name" value="beta-beta-alpha zinc fingers"/>
    <property type="match status" value="1"/>
</dbReference>
<evidence type="ECO:0000259" key="10">
    <source>
        <dbReference type="PROSITE" id="PS50157"/>
    </source>
</evidence>
<keyword evidence="8" id="KW-0862">Zinc</keyword>
<keyword evidence="12" id="KW-1185">Reference proteome</keyword>
<evidence type="ECO:0000313" key="12">
    <source>
        <dbReference type="Proteomes" id="UP000815677"/>
    </source>
</evidence>
<comment type="subcellular location">
    <subcellularLocation>
        <location evidence="1">Nucleus</location>
    </subcellularLocation>
</comment>
<dbReference type="EMBL" id="DF845807">
    <property type="protein sequence ID" value="GAT49699.1"/>
    <property type="molecule type" value="Genomic_DNA"/>
</dbReference>
<dbReference type="Pfam" id="PF04934">
    <property type="entry name" value="Med6"/>
    <property type="match status" value="1"/>
</dbReference>
<evidence type="ECO:0000256" key="4">
    <source>
        <dbReference type="ARBA" id="ARBA00023015"/>
    </source>
</evidence>
<evidence type="ECO:0000256" key="8">
    <source>
        <dbReference type="PROSITE-ProRule" id="PRU00042"/>
    </source>
</evidence>
<feature type="domain" description="C2H2-type" evidence="10">
    <location>
        <begin position="236"/>
        <end position="263"/>
    </location>
</feature>
<keyword evidence="8" id="KW-0479">Metal-binding</keyword>
<dbReference type="PROSITE" id="PS50157">
    <property type="entry name" value="ZINC_FINGER_C2H2_2"/>
    <property type="match status" value="1"/>
</dbReference>
<keyword evidence="8" id="KW-0863">Zinc-finger</keyword>
<dbReference type="Pfam" id="PF00096">
    <property type="entry name" value="zf-C2H2"/>
    <property type="match status" value="1"/>
</dbReference>
<evidence type="ECO:0000256" key="6">
    <source>
        <dbReference type="ARBA" id="ARBA00023242"/>
    </source>
</evidence>
<comment type="similarity">
    <text evidence="2">Belongs to the Mediator complex subunit 6 family.</text>
</comment>
<dbReference type="InterPro" id="IPR013087">
    <property type="entry name" value="Znf_C2H2_type"/>
</dbReference>
<reference evidence="11" key="1">
    <citation type="submission" date="2014-09" db="EMBL/GenBank/DDBJ databases">
        <title>Genome sequence of the luminous mushroom Mycena chlorophos for searching fungal bioluminescence genes.</title>
        <authorList>
            <person name="Tanaka Y."/>
            <person name="Kasuga D."/>
            <person name="Oba Y."/>
            <person name="Hase S."/>
            <person name="Sato K."/>
            <person name="Oba Y."/>
            <person name="Sakakibara Y."/>
        </authorList>
    </citation>
    <scope>NUCLEOTIDE SEQUENCE</scope>
</reference>
<dbReference type="InterPro" id="IPR007018">
    <property type="entry name" value="Mediator_Med6"/>
</dbReference>
<dbReference type="PROSITE" id="PS00028">
    <property type="entry name" value="ZINC_FINGER_C2H2_1"/>
    <property type="match status" value="1"/>
</dbReference>
<keyword evidence="4" id="KW-0805">Transcription regulation</keyword>
<organism evidence="11 12">
    <name type="scientific">Mycena chlorophos</name>
    <name type="common">Agaric fungus</name>
    <name type="synonym">Agaricus chlorophos</name>
    <dbReference type="NCBI Taxonomy" id="658473"/>
    <lineage>
        <taxon>Eukaryota</taxon>
        <taxon>Fungi</taxon>
        <taxon>Dikarya</taxon>
        <taxon>Basidiomycota</taxon>
        <taxon>Agaricomycotina</taxon>
        <taxon>Agaricomycetes</taxon>
        <taxon>Agaricomycetidae</taxon>
        <taxon>Agaricales</taxon>
        <taxon>Marasmiineae</taxon>
        <taxon>Mycenaceae</taxon>
        <taxon>Mycena</taxon>
    </lineage>
</organism>
<protein>
    <recommendedName>
        <fullName evidence="3">Mediator of RNA polymerase II transcription subunit 6</fullName>
    </recommendedName>
    <alternativeName>
        <fullName evidence="7">Mediator complex subunit 6</fullName>
    </alternativeName>
</protein>
<evidence type="ECO:0000256" key="7">
    <source>
        <dbReference type="ARBA" id="ARBA00031259"/>
    </source>
</evidence>
<evidence type="ECO:0000256" key="2">
    <source>
        <dbReference type="ARBA" id="ARBA00007526"/>
    </source>
</evidence>
<evidence type="ECO:0000256" key="9">
    <source>
        <dbReference type="SAM" id="MobiDB-lite"/>
    </source>
</evidence>
<dbReference type="SMART" id="SM00355">
    <property type="entry name" value="ZnF_C2H2"/>
    <property type="match status" value="1"/>
</dbReference>
<keyword evidence="6" id="KW-0539">Nucleus</keyword>
<keyword evidence="5" id="KW-0804">Transcription</keyword>
<feature type="region of interest" description="Disordered" evidence="9">
    <location>
        <begin position="494"/>
        <end position="538"/>
    </location>
</feature>
<gene>
    <name evidence="11" type="ORF">MCHLO_06994</name>
</gene>
<evidence type="ECO:0000256" key="1">
    <source>
        <dbReference type="ARBA" id="ARBA00004123"/>
    </source>
</evidence>
<dbReference type="Gene3D" id="3.10.450.580">
    <property type="entry name" value="Mediator complex, subunit Med6"/>
    <property type="match status" value="1"/>
</dbReference>
<evidence type="ECO:0000256" key="3">
    <source>
        <dbReference type="ARBA" id="ARBA00020634"/>
    </source>
</evidence>
<sequence length="629" mass="70110">MAATFDEDFAKSLDFVSFQSPNDILAPHPDLFELELDSSLAAFDDDQLQMLAMQPHEAYASLFRSETPTRGPPSNVTASSESAYESLSSYSESFYNYPNSPQPPSNYSFPLDLDMEFQRIRVDAASEYAAVQASSLADAAAASARMSFGATAAGDTTRSTRTYSKAFNPRATFSDYGPSTRRPSVPVDIYSQLDFTNAAGPTVSPSHISSQLPAIGQMAHVPEEEEYSAGDARKKYKCPSCPRAFARAYNLKTHMSTHDPNRLKPHVCPHRQPPLVRPLRQRPRWQCRVRLYLNDNRLYSVFQFCRLRSPGFRLRNTRCGPPTVPLPASSRRVILSMDLIHPTDDFSHRFFIWHEWLQAYGPLTAENVFDYFSTSMFYDKQSNNQVLRMQTMHTGAELANEAEELKRFTGVEFAVVHAEPPSFFVIHKRDRLSPEEVRPLAAYFVMNNRIYQSPDVYTVLSNRLLTSLTSLQTSLDILRSRRPDYLPRTGFVWPVVESTNPDDSKKKGQHETGSQPDTQARGESEAPGPATDKPAKAPQRHQNGMLLMNAMRATALHSKTSFASMTSLDIEPEPSATTQKVATPTPAPPPAATSKAPEQPPALTVPPQKSLPGAGKKKRKRTLQAPPPS</sequence>